<comment type="similarity">
    <text evidence="2">Belongs to the sphingomyelin synthase family.</text>
</comment>
<keyword evidence="4 10" id="KW-0812">Transmembrane</keyword>
<evidence type="ECO:0000313" key="13">
    <source>
        <dbReference type="Proteomes" id="UP001148018"/>
    </source>
</evidence>
<dbReference type="GO" id="GO:0046513">
    <property type="term" value="P:ceramide biosynthetic process"/>
    <property type="evidence" value="ECO:0007669"/>
    <property type="project" value="TreeGrafter"/>
</dbReference>
<dbReference type="GO" id="GO:0000139">
    <property type="term" value="C:Golgi membrane"/>
    <property type="evidence" value="ECO:0007669"/>
    <property type="project" value="TreeGrafter"/>
</dbReference>
<comment type="subcellular location">
    <subcellularLocation>
        <location evidence="1">Membrane</location>
        <topology evidence="1">Multi-pass membrane protein</topology>
    </subcellularLocation>
</comment>
<feature type="domain" description="Sphingomyelin synthase-like" evidence="11">
    <location>
        <begin position="57"/>
        <end position="95"/>
    </location>
</feature>
<keyword evidence="6 10" id="KW-1133">Transmembrane helix</keyword>
<dbReference type="GO" id="GO:0005789">
    <property type="term" value="C:endoplasmic reticulum membrane"/>
    <property type="evidence" value="ECO:0007669"/>
    <property type="project" value="TreeGrafter"/>
</dbReference>
<evidence type="ECO:0000256" key="3">
    <source>
        <dbReference type="ARBA" id="ARBA00022679"/>
    </source>
</evidence>
<evidence type="ECO:0000256" key="7">
    <source>
        <dbReference type="ARBA" id="ARBA00023098"/>
    </source>
</evidence>
<dbReference type="Pfam" id="PF14360">
    <property type="entry name" value="PAP2_C"/>
    <property type="match status" value="1"/>
</dbReference>
<keyword evidence="5" id="KW-0746">Sphingolipid metabolism</keyword>
<evidence type="ECO:0000256" key="10">
    <source>
        <dbReference type="SAM" id="Phobius"/>
    </source>
</evidence>
<dbReference type="InterPro" id="IPR025749">
    <property type="entry name" value="Sphingomyelin_synth-like_dom"/>
</dbReference>
<comment type="caution">
    <text evidence="12">The sequence shown here is derived from an EMBL/GenBank/DDBJ whole genome shotgun (WGS) entry which is preliminary data.</text>
</comment>
<proteinExistence type="inferred from homology"/>
<dbReference type="OrthoDB" id="422827at2759"/>
<name>A0A9Q0DCQ8_9TELE</name>
<sequence length="153" mass="17712">MYRCVTMYITTLPVPGKHMVCAPKLYNDSTGKIWRVLRLISGGGLSLTGSHLMCGDFLYNSPRKWWWYRWLCWFLCATGVVCILVGHEHYSVDVVALRQAPSNLLARVWWNRVFNFLERNVQEPVPVVFSWPVALPSSCTQRYRIVDTAARDE</sequence>
<accession>A0A9Q0DCQ8</accession>
<evidence type="ECO:0000259" key="11">
    <source>
        <dbReference type="Pfam" id="PF14360"/>
    </source>
</evidence>
<feature type="transmembrane region" description="Helical" evidence="10">
    <location>
        <begin position="65"/>
        <end position="85"/>
    </location>
</feature>
<reference evidence="12" key="1">
    <citation type="submission" date="2022-07" db="EMBL/GenBank/DDBJ databases">
        <title>Chromosome-level genome of Muraenolepis orangiensis.</title>
        <authorList>
            <person name="Kim J."/>
        </authorList>
    </citation>
    <scope>NUCLEOTIDE SEQUENCE</scope>
    <source>
        <strain evidence="12">KU_S4_2022</strain>
        <tissue evidence="12">Muscle</tissue>
    </source>
</reference>
<dbReference type="GO" id="GO:0033188">
    <property type="term" value="F:sphingomyelin synthase activity"/>
    <property type="evidence" value="ECO:0007669"/>
    <property type="project" value="TreeGrafter"/>
</dbReference>
<evidence type="ECO:0000256" key="8">
    <source>
        <dbReference type="ARBA" id="ARBA00023136"/>
    </source>
</evidence>
<keyword evidence="8 10" id="KW-0472">Membrane</keyword>
<protein>
    <recommendedName>
        <fullName evidence="11">Sphingomyelin synthase-like domain-containing protein</fullName>
    </recommendedName>
</protein>
<dbReference type="PANTHER" id="PTHR21290:SF24">
    <property type="entry name" value="PHOSPHATIDYLCHOLINE:CERAMIDE CHOLINEPHOSPHOTRANSFERASE 2"/>
    <property type="match status" value="1"/>
</dbReference>
<organism evidence="12 13">
    <name type="scientific">Muraenolepis orangiensis</name>
    <name type="common">Patagonian moray cod</name>
    <dbReference type="NCBI Taxonomy" id="630683"/>
    <lineage>
        <taxon>Eukaryota</taxon>
        <taxon>Metazoa</taxon>
        <taxon>Chordata</taxon>
        <taxon>Craniata</taxon>
        <taxon>Vertebrata</taxon>
        <taxon>Euteleostomi</taxon>
        <taxon>Actinopterygii</taxon>
        <taxon>Neopterygii</taxon>
        <taxon>Teleostei</taxon>
        <taxon>Neoteleostei</taxon>
        <taxon>Acanthomorphata</taxon>
        <taxon>Zeiogadaria</taxon>
        <taxon>Gadariae</taxon>
        <taxon>Gadiformes</taxon>
        <taxon>Muraenolepidoidei</taxon>
        <taxon>Muraenolepididae</taxon>
        <taxon>Muraenolepis</taxon>
    </lineage>
</organism>
<dbReference type="AlphaFoldDB" id="A0A9Q0DCQ8"/>
<dbReference type="Proteomes" id="UP001148018">
    <property type="component" value="Unassembled WGS sequence"/>
</dbReference>
<dbReference type="EMBL" id="JANIIK010000118">
    <property type="protein sequence ID" value="KAJ3585271.1"/>
    <property type="molecule type" value="Genomic_DNA"/>
</dbReference>
<keyword evidence="7" id="KW-0443">Lipid metabolism</keyword>
<keyword evidence="13" id="KW-1185">Reference proteome</keyword>
<dbReference type="GO" id="GO:0006686">
    <property type="term" value="P:sphingomyelin biosynthetic process"/>
    <property type="evidence" value="ECO:0007669"/>
    <property type="project" value="TreeGrafter"/>
</dbReference>
<evidence type="ECO:0000256" key="4">
    <source>
        <dbReference type="ARBA" id="ARBA00022692"/>
    </source>
</evidence>
<evidence type="ECO:0000256" key="5">
    <source>
        <dbReference type="ARBA" id="ARBA00022919"/>
    </source>
</evidence>
<evidence type="ECO:0000256" key="2">
    <source>
        <dbReference type="ARBA" id="ARBA00005441"/>
    </source>
</evidence>
<evidence type="ECO:0000256" key="9">
    <source>
        <dbReference type="ARBA" id="ARBA00049904"/>
    </source>
</evidence>
<dbReference type="InterPro" id="IPR045221">
    <property type="entry name" value="Sphingomyelin_synth-like"/>
</dbReference>
<gene>
    <name evidence="12" type="ORF">NHX12_013992</name>
</gene>
<dbReference type="GO" id="GO:0047493">
    <property type="term" value="F:ceramide cholinephosphotransferase activity"/>
    <property type="evidence" value="ECO:0007669"/>
    <property type="project" value="TreeGrafter"/>
</dbReference>
<dbReference type="GO" id="GO:0005886">
    <property type="term" value="C:plasma membrane"/>
    <property type="evidence" value="ECO:0007669"/>
    <property type="project" value="TreeGrafter"/>
</dbReference>
<dbReference type="PANTHER" id="PTHR21290">
    <property type="entry name" value="SPHINGOMYELIN SYNTHETASE"/>
    <property type="match status" value="1"/>
</dbReference>
<evidence type="ECO:0000256" key="6">
    <source>
        <dbReference type="ARBA" id="ARBA00022989"/>
    </source>
</evidence>
<evidence type="ECO:0000313" key="12">
    <source>
        <dbReference type="EMBL" id="KAJ3585271.1"/>
    </source>
</evidence>
<evidence type="ECO:0000256" key="1">
    <source>
        <dbReference type="ARBA" id="ARBA00004141"/>
    </source>
</evidence>
<comment type="catalytic activity">
    <reaction evidence="9">
        <text>an N-acylsphing-4-enine + a 1,2-diacyl-sn-glycero-3-phosphoethanolamine = an N-acylsphing-4-enine 1-phosphoethanolamine + a 1,2-diacyl-sn-glycerol</text>
        <dbReference type="Rhea" id="RHEA:36079"/>
        <dbReference type="ChEBI" id="CHEBI:17815"/>
        <dbReference type="ChEBI" id="CHEBI:52639"/>
        <dbReference type="ChEBI" id="CHEBI:64612"/>
        <dbReference type="ChEBI" id="CHEBI:73203"/>
    </reaction>
    <physiologicalReaction direction="left-to-right" evidence="9">
        <dbReference type="Rhea" id="RHEA:36080"/>
    </physiologicalReaction>
</comment>
<keyword evidence="3" id="KW-0808">Transferase</keyword>